<evidence type="ECO:0000313" key="2">
    <source>
        <dbReference type="EMBL" id="KAF3833309.1"/>
    </source>
</evidence>
<dbReference type="PANTHER" id="PTHR46791">
    <property type="entry name" value="EXPRESSED PROTEIN"/>
    <property type="match status" value="1"/>
</dbReference>
<dbReference type="EMBL" id="JAAKFY010000027">
    <property type="protein sequence ID" value="KAF3833309.1"/>
    <property type="molecule type" value="Genomic_DNA"/>
</dbReference>
<dbReference type="Pfam" id="PF24764">
    <property type="entry name" value="rva_4"/>
    <property type="match status" value="2"/>
</dbReference>
<evidence type="ECO:0000313" key="3">
    <source>
        <dbReference type="Proteomes" id="UP000518266"/>
    </source>
</evidence>
<protein>
    <recommendedName>
        <fullName evidence="1">Integrase core domain-containing protein</fullName>
    </recommendedName>
</protein>
<organism evidence="2 3">
    <name type="scientific">Dissostichus mawsoni</name>
    <name type="common">Antarctic cod</name>
    <dbReference type="NCBI Taxonomy" id="36200"/>
    <lineage>
        <taxon>Eukaryota</taxon>
        <taxon>Metazoa</taxon>
        <taxon>Chordata</taxon>
        <taxon>Craniata</taxon>
        <taxon>Vertebrata</taxon>
        <taxon>Euteleostomi</taxon>
        <taxon>Actinopterygii</taxon>
        <taxon>Neopterygii</taxon>
        <taxon>Teleostei</taxon>
        <taxon>Neoteleostei</taxon>
        <taxon>Acanthomorphata</taxon>
        <taxon>Eupercaria</taxon>
        <taxon>Perciformes</taxon>
        <taxon>Notothenioidei</taxon>
        <taxon>Nototheniidae</taxon>
        <taxon>Dissostichus</taxon>
    </lineage>
</organism>
<keyword evidence="3" id="KW-1185">Reference proteome</keyword>
<dbReference type="OrthoDB" id="2686689at2759"/>
<accession>A0A7J5X9H7</accession>
<feature type="domain" description="Integrase core" evidence="1">
    <location>
        <begin position="139"/>
        <end position="196"/>
    </location>
</feature>
<reference evidence="2 3" key="1">
    <citation type="submission" date="2020-03" db="EMBL/GenBank/DDBJ databases">
        <title>Dissostichus mawsoni Genome sequencing and assembly.</title>
        <authorList>
            <person name="Park H."/>
        </authorList>
    </citation>
    <scope>NUCLEOTIDE SEQUENCE [LARGE SCALE GENOMIC DNA]</scope>
    <source>
        <strain evidence="2">DM0001</strain>
        <tissue evidence="2">Muscle</tissue>
    </source>
</reference>
<name>A0A7J5X9H7_DISMA</name>
<comment type="caution">
    <text evidence="2">The sequence shown here is derived from an EMBL/GenBank/DDBJ whole genome shotgun (WGS) entry which is preliminary data.</text>
</comment>
<sequence length="616" mass="70292">MHENGLSIKQSYSTLTDDELDNLVRSVKARTPHVGYRMMKGILRPWVTVCNGRECLHQCIVLILWVYSQEWQGWGVLQEGHILFRVLCTWYTSTQIINSSGIDGFSRKIMYLGAATNNKASTSLDFFLEGVQKYGFPLRIERLWRDVWMAVSNVHYEVLHSLEDEGVLDPSDSIHLFCAQHVFLPRLQRDLNVFRMVSQMRPVLEILPPVESPLSEQDMAGLLANIDVTRPSGSYGRDIYLAVLNHTGPTYGTKMMSGYLASKGIRASEGRVGRVLRQTNQPYHADRYRVEYMGHKLHIDQNEKLVTHVLSVDGFSSNIVSHSTLPVKNNLTIYQENHIIERMWPEVNNRVNYPLKGALNHLVDQEELNLEDNITQYCVSTLTCQVIPNQLAHGCPKRLPADLLPEATDAADCYHQEVGSSLTRVSLFGRKPFATVEHQTAAEQEFARNYADIAELFERAVHNEPAPFQNGIKDLIEIVRRYVEAGSLGAKRTGKQRYSFSIEWQNCRVGPYGNSNEKQMKSLRKKLNEHKSQMSTGHSKKTKLRSFKIKLSKNSKIHFGFHLHNVFRTAYYIAKNNRPYSDHPGLIELQMINGVNIGRVLHSNVTCTDIVHFISK</sequence>
<dbReference type="Proteomes" id="UP000518266">
    <property type="component" value="Unassembled WGS sequence"/>
</dbReference>
<dbReference type="PANTHER" id="PTHR46791:SF11">
    <property type="entry name" value="INTEGRASE CATALYTIC DOMAIN-CONTAINING PROTEIN"/>
    <property type="match status" value="1"/>
</dbReference>
<evidence type="ECO:0000259" key="1">
    <source>
        <dbReference type="Pfam" id="PF24764"/>
    </source>
</evidence>
<gene>
    <name evidence="2" type="ORF">F7725_026974</name>
</gene>
<proteinExistence type="predicted"/>
<dbReference type="InterPro" id="IPR058913">
    <property type="entry name" value="Integrase_dom_put"/>
</dbReference>
<feature type="domain" description="Integrase core" evidence="1">
    <location>
        <begin position="95"/>
        <end position="138"/>
    </location>
</feature>
<dbReference type="AlphaFoldDB" id="A0A7J5X9H7"/>